<dbReference type="GO" id="GO:0030170">
    <property type="term" value="F:pyridoxal phosphate binding"/>
    <property type="evidence" value="ECO:0007669"/>
    <property type="project" value="InterPro"/>
</dbReference>
<dbReference type="PANTHER" id="PTHR43510:SF1">
    <property type="entry name" value="AMINOTRANSFERASE FUNCTION, HYPOTHETICAL (EUROFUNG)"/>
    <property type="match status" value="1"/>
</dbReference>
<dbReference type="RefSeq" id="XP_046123032.1">
    <property type="nucleotide sequence ID" value="XM_046258551.1"/>
</dbReference>
<dbReference type="Gene3D" id="3.90.1150.10">
    <property type="entry name" value="Aspartate Aminotransferase, domain 1"/>
    <property type="match status" value="1"/>
</dbReference>
<reference evidence="2" key="1">
    <citation type="journal article" date="2021" name="IMA Fungus">
        <title>Genomic characterization of three marine fungi, including Emericellopsis atlantica sp. nov. with signatures of a generalist lifestyle and marine biomass degradation.</title>
        <authorList>
            <person name="Hagestad O.C."/>
            <person name="Hou L."/>
            <person name="Andersen J.H."/>
            <person name="Hansen E.H."/>
            <person name="Altermark B."/>
            <person name="Li C."/>
            <person name="Kuhnert E."/>
            <person name="Cox R.J."/>
            <person name="Crous P.W."/>
            <person name="Spatafora J.W."/>
            <person name="Lail K."/>
            <person name="Amirebrahimi M."/>
            <person name="Lipzen A."/>
            <person name="Pangilinan J."/>
            <person name="Andreopoulos W."/>
            <person name="Hayes R.D."/>
            <person name="Ng V."/>
            <person name="Grigoriev I.V."/>
            <person name="Jackson S.A."/>
            <person name="Sutton T.D.S."/>
            <person name="Dobson A.D.W."/>
            <person name="Rama T."/>
        </authorList>
    </citation>
    <scope>NUCLEOTIDE SEQUENCE</scope>
    <source>
        <strain evidence="2">TS7</strain>
    </source>
</reference>
<dbReference type="SUPFAM" id="SSF53383">
    <property type="entry name" value="PLP-dependent transferases"/>
    <property type="match status" value="1"/>
</dbReference>
<dbReference type="Gene3D" id="3.40.640.10">
    <property type="entry name" value="Type I PLP-dependent aspartate aminotransferase-like (Major domain)"/>
    <property type="match status" value="1"/>
</dbReference>
<organism evidence="2 3">
    <name type="scientific">Emericellopsis atlantica</name>
    <dbReference type="NCBI Taxonomy" id="2614577"/>
    <lineage>
        <taxon>Eukaryota</taxon>
        <taxon>Fungi</taxon>
        <taxon>Dikarya</taxon>
        <taxon>Ascomycota</taxon>
        <taxon>Pezizomycotina</taxon>
        <taxon>Sordariomycetes</taxon>
        <taxon>Hypocreomycetidae</taxon>
        <taxon>Hypocreales</taxon>
        <taxon>Bionectriaceae</taxon>
        <taxon>Emericellopsis</taxon>
    </lineage>
</organism>
<dbReference type="OrthoDB" id="7042322at2759"/>
<evidence type="ECO:0000313" key="3">
    <source>
        <dbReference type="Proteomes" id="UP000887229"/>
    </source>
</evidence>
<keyword evidence="3" id="KW-1185">Reference proteome</keyword>
<proteinExistence type="predicted"/>
<dbReference type="InterPro" id="IPR004839">
    <property type="entry name" value="Aminotransferase_I/II_large"/>
</dbReference>
<dbReference type="InterPro" id="IPR015421">
    <property type="entry name" value="PyrdxlP-dep_Trfase_major"/>
</dbReference>
<gene>
    <name evidence="2" type="ORF">F5Z01DRAFT_25715</name>
</gene>
<keyword evidence="2" id="KW-0032">Aminotransferase</keyword>
<dbReference type="GeneID" id="70289454"/>
<dbReference type="AlphaFoldDB" id="A0A9P8CTS5"/>
<dbReference type="EMBL" id="MU251242">
    <property type="protein sequence ID" value="KAG9259108.1"/>
    <property type="molecule type" value="Genomic_DNA"/>
</dbReference>
<keyword evidence="2" id="KW-0808">Transferase</keyword>
<comment type="caution">
    <text evidence="2">The sequence shown here is derived from an EMBL/GenBank/DDBJ whole genome shotgun (WGS) entry which is preliminary data.</text>
</comment>
<dbReference type="Proteomes" id="UP000887229">
    <property type="component" value="Unassembled WGS sequence"/>
</dbReference>
<dbReference type="Pfam" id="PF00155">
    <property type="entry name" value="Aminotran_1_2"/>
    <property type="match status" value="1"/>
</dbReference>
<dbReference type="CDD" id="cd00609">
    <property type="entry name" value="AAT_like"/>
    <property type="match status" value="1"/>
</dbReference>
<dbReference type="PANTHER" id="PTHR43510">
    <property type="entry name" value="AMINOTRANSFERASE FUNCTION, HYPOTHETICAL (EUROFUNG)"/>
    <property type="match status" value="1"/>
</dbReference>
<name>A0A9P8CTS5_9HYPO</name>
<feature type="domain" description="Aminotransferase class I/classII large" evidence="1">
    <location>
        <begin position="58"/>
        <end position="380"/>
    </location>
</feature>
<evidence type="ECO:0000313" key="2">
    <source>
        <dbReference type="EMBL" id="KAG9259108.1"/>
    </source>
</evidence>
<accession>A0A9P8CTS5</accession>
<dbReference type="InterPro" id="IPR015422">
    <property type="entry name" value="PyrdxlP-dep_Trfase_small"/>
</dbReference>
<sequence>MVRISPFKVEEWMDRLETTPGVLNIAETCCESVSVEDLYKLADGDSRPPPLDLTSRKLTYGHIEGSPDTRQKIADLYKDGSSPDLKLDDVLVTQGAIGANFLTLYALIGAGDHVICVHPTYEQLYEVPRSIGADVTLWRLEEKDSYIPNPTHLESLVRDNSKMIIINNPNNPFGTTIPKSVLTQIIDFARPRGLIVMADEVYRPLFHSLPEHEPSPPSILSLGYDKTISTSSMSKAWSLAGIRFGWIATRDEEIMTAIKSARNYTTISVSQLDDQIAGLALSAAVRPNLLRRNIKLAQNNIALLEAFVHKYSEVCSWTKPTAGTTAMIRFERRGQSVKDDEFCLEVLEKTRVLVMPGSTCFGDGEYFEGYMRFGYVSSTNVLKDALGALGHYLENGFAHGG</sequence>
<protein>
    <submittedName>
        <fullName evidence="2">Aspartate aminotransferase</fullName>
    </submittedName>
</protein>
<dbReference type="GO" id="GO:0008483">
    <property type="term" value="F:transaminase activity"/>
    <property type="evidence" value="ECO:0007669"/>
    <property type="project" value="UniProtKB-KW"/>
</dbReference>
<dbReference type="InterPro" id="IPR015424">
    <property type="entry name" value="PyrdxlP-dep_Trfase"/>
</dbReference>
<evidence type="ECO:0000259" key="1">
    <source>
        <dbReference type="Pfam" id="PF00155"/>
    </source>
</evidence>